<dbReference type="EMBL" id="NMUH01000003">
    <property type="protein sequence ID" value="MQL67878.1"/>
    <property type="molecule type" value="Genomic_DNA"/>
</dbReference>
<comment type="caution">
    <text evidence="1">The sequence shown here is derived from an EMBL/GenBank/DDBJ whole genome shotgun (WGS) entry which is preliminary data.</text>
</comment>
<name>A0A843T6Z3_COLES</name>
<dbReference type="Proteomes" id="UP000652761">
    <property type="component" value="Unassembled WGS sequence"/>
</dbReference>
<accession>A0A843T6Z3</accession>
<proteinExistence type="predicted"/>
<protein>
    <submittedName>
        <fullName evidence="1">Uncharacterized protein</fullName>
    </submittedName>
</protein>
<sequence>MLSTHEFLVAGEQEIAHTKPFFFPFSSAATYINRPLEVDQRRRPCERDGLIGCVLRSCHDSKPVTF</sequence>
<evidence type="ECO:0000313" key="2">
    <source>
        <dbReference type="Proteomes" id="UP000652761"/>
    </source>
</evidence>
<keyword evidence="2" id="KW-1185">Reference proteome</keyword>
<evidence type="ECO:0000313" key="1">
    <source>
        <dbReference type="EMBL" id="MQL67878.1"/>
    </source>
</evidence>
<gene>
    <name evidence="1" type="ORF">Taro_000179</name>
</gene>
<dbReference type="AlphaFoldDB" id="A0A843T6Z3"/>
<reference evidence="1" key="1">
    <citation type="submission" date="2017-07" db="EMBL/GenBank/DDBJ databases">
        <title>Taro Niue Genome Assembly and Annotation.</title>
        <authorList>
            <person name="Atibalentja N."/>
            <person name="Keating K."/>
            <person name="Fields C.J."/>
        </authorList>
    </citation>
    <scope>NUCLEOTIDE SEQUENCE</scope>
    <source>
        <strain evidence="1">Niue_2</strain>
        <tissue evidence="1">Leaf</tissue>
    </source>
</reference>
<organism evidence="1 2">
    <name type="scientific">Colocasia esculenta</name>
    <name type="common">Wild taro</name>
    <name type="synonym">Arum esculentum</name>
    <dbReference type="NCBI Taxonomy" id="4460"/>
    <lineage>
        <taxon>Eukaryota</taxon>
        <taxon>Viridiplantae</taxon>
        <taxon>Streptophyta</taxon>
        <taxon>Embryophyta</taxon>
        <taxon>Tracheophyta</taxon>
        <taxon>Spermatophyta</taxon>
        <taxon>Magnoliopsida</taxon>
        <taxon>Liliopsida</taxon>
        <taxon>Araceae</taxon>
        <taxon>Aroideae</taxon>
        <taxon>Colocasieae</taxon>
        <taxon>Colocasia</taxon>
    </lineage>
</organism>